<dbReference type="OrthoDB" id="9790012at2"/>
<reference evidence="1 2" key="2">
    <citation type="submission" date="2019-09" db="EMBL/GenBank/DDBJ databases">
        <authorList>
            <person name="Jin C."/>
        </authorList>
    </citation>
    <scope>NUCLEOTIDE SEQUENCE [LARGE SCALE GENOMIC DNA]</scope>
    <source>
        <strain evidence="1 2">BN140002</strain>
    </source>
</reference>
<evidence type="ECO:0000313" key="1">
    <source>
        <dbReference type="EMBL" id="KAA2235197.1"/>
    </source>
</evidence>
<reference evidence="1 2" key="1">
    <citation type="submission" date="2019-09" db="EMBL/GenBank/DDBJ databases">
        <title>Salinarimonas rosea gen. nov., sp. nov., a new member of the a-2 subgroup of the Proteobacteria.</title>
        <authorList>
            <person name="Liu J."/>
        </authorList>
    </citation>
    <scope>NUCLEOTIDE SEQUENCE [LARGE SCALE GENOMIC DNA]</scope>
    <source>
        <strain evidence="1 2">BN140002</strain>
    </source>
</reference>
<organism evidence="1 2">
    <name type="scientific">Salinarimonas soli</name>
    <dbReference type="NCBI Taxonomy" id="1638099"/>
    <lineage>
        <taxon>Bacteria</taxon>
        <taxon>Pseudomonadati</taxon>
        <taxon>Pseudomonadota</taxon>
        <taxon>Alphaproteobacteria</taxon>
        <taxon>Hyphomicrobiales</taxon>
        <taxon>Salinarimonadaceae</taxon>
        <taxon>Salinarimonas</taxon>
    </lineage>
</organism>
<gene>
    <name evidence="1" type="ORF">F0L46_20855</name>
</gene>
<dbReference type="InterPro" id="IPR010430">
    <property type="entry name" value="DUF1028"/>
</dbReference>
<evidence type="ECO:0000313" key="2">
    <source>
        <dbReference type="Proteomes" id="UP000323142"/>
    </source>
</evidence>
<dbReference type="RefSeq" id="WP_149821188.1">
    <property type="nucleotide sequence ID" value="NZ_VUOA01000037.1"/>
</dbReference>
<dbReference type="AlphaFoldDB" id="A0A5B2VAH5"/>
<protein>
    <submittedName>
        <fullName evidence="1">DUF1028 domain-containing protein</fullName>
    </submittedName>
</protein>
<keyword evidence="2" id="KW-1185">Reference proteome</keyword>
<dbReference type="InterPro" id="IPR029055">
    <property type="entry name" value="Ntn_hydrolases_N"/>
</dbReference>
<dbReference type="Pfam" id="PF06267">
    <property type="entry name" value="DUF1028"/>
    <property type="match status" value="1"/>
</dbReference>
<dbReference type="Gene3D" id="3.60.20.10">
    <property type="entry name" value="Glutamine Phosphoribosylpyrophosphate, subunit 1, domain 1"/>
    <property type="match status" value="1"/>
</dbReference>
<dbReference type="PANTHER" id="PTHR39328">
    <property type="entry name" value="BLL2871 PROTEIN"/>
    <property type="match status" value="1"/>
</dbReference>
<dbReference type="EMBL" id="VUOA01000037">
    <property type="protein sequence ID" value="KAA2235197.1"/>
    <property type="molecule type" value="Genomic_DNA"/>
</dbReference>
<proteinExistence type="predicted"/>
<accession>A0A5B2VAH5</accession>
<dbReference type="Proteomes" id="UP000323142">
    <property type="component" value="Unassembled WGS sequence"/>
</dbReference>
<name>A0A5B2VAH5_9HYPH</name>
<comment type="caution">
    <text evidence="1">The sequence shown here is derived from an EMBL/GenBank/DDBJ whole genome shotgun (WGS) entry which is preliminary data.</text>
</comment>
<dbReference type="SUPFAM" id="SSF56235">
    <property type="entry name" value="N-terminal nucleophile aminohydrolases (Ntn hydrolases)"/>
    <property type="match status" value="1"/>
</dbReference>
<dbReference type="PANTHER" id="PTHR39328:SF1">
    <property type="entry name" value="BLL2871 PROTEIN"/>
    <property type="match status" value="1"/>
</dbReference>
<sequence>MTWSIIARDPGTGELGIAAASRFFALGARVPFLKPGAGALATQALVNPLYGPDGLGLLAGGMGAREVVNRLVSADEGRESRQLHVMDATGAAAGHTGAECVPWCGWAVGENCSVAGNMLVGPSVVTQTIRTFETRADLPFARRLIAAMAAGEAEGGDKRGRQSAVLIVYSGQDYSDLDLRVDDHADPLAELARLEVVSRDRWAHFRRFLPTRENPAGITDRARIDREIAQAIAAATEGGP</sequence>